<evidence type="ECO:0000313" key="2">
    <source>
        <dbReference type="Proteomes" id="UP000245996"/>
    </source>
</evidence>
<comment type="caution">
    <text evidence="1">The sequence shown here is derived from an EMBL/GenBank/DDBJ whole genome shotgun (WGS) entry which is preliminary data.</text>
</comment>
<organism evidence="1 2">
    <name type="scientific">Enterobacter agglomerans</name>
    <name type="common">Erwinia herbicola</name>
    <name type="synonym">Pantoea agglomerans</name>
    <dbReference type="NCBI Taxonomy" id="549"/>
    <lineage>
        <taxon>Bacteria</taxon>
        <taxon>Pseudomonadati</taxon>
        <taxon>Pseudomonadota</taxon>
        <taxon>Gammaproteobacteria</taxon>
        <taxon>Enterobacterales</taxon>
        <taxon>Erwiniaceae</taxon>
        <taxon>Pantoea</taxon>
        <taxon>Pantoea agglomerans group</taxon>
    </lineage>
</organism>
<evidence type="ECO:0000313" key="1">
    <source>
        <dbReference type="EMBL" id="PWJ76396.1"/>
    </source>
</evidence>
<gene>
    <name evidence="1" type="ORF">C7430_1119</name>
</gene>
<accession>A0ABD6XNP4</accession>
<dbReference type="AlphaFoldDB" id="A0ABD6XNP4"/>
<reference evidence="1 2" key="1">
    <citation type="submission" date="2018-05" db="EMBL/GenBank/DDBJ databases">
        <title>Genomic Encyclopedia of Type Strains, Phase IV (KMG-V): Genome sequencing to study the core and pangenomes of soil and plant-associated prokaryotes.</title>
        <authorList>
            <person name="Whitman W."/>
        </authorList>
    </citation>
    <scope>NUCLEOTIDE SEQUENCE [LARGE SCALE GENOMIC DNA]</scope>
    <source>
        <strain evidence="1 2">PNG 92-11</strain>
    </source>
</reference>
<protein>
    <submittedName>
        <fullName evidence="1">Uncharacterized protein</fullName>
    </submittedName>
</protein>
<dbReference type="EMBL" id="QGHE01000011">
    <property type="protein sequence ID" value="PWJ76396.1"/>
    <property type="molecule type" value="Genomic_DNA"/>
</dbReference>
<sequence length="108" mass="12631">MYCKEMAQKLLVEFMNLKNILINDGERNWIRGVLSIIEKLRISIDSQGVESASYCKDACDTWRLMYGGNGSFSDYHLWHDDYNERVKRNIPLDSIKSNIAKILDRVEK</sequence>
<proteinExistence type="predicted"/>
<dbReference type="Proteomes" id="UP000245996">
    <property type="component" value="Unassembled WGS sequence"/>
</dbReference>
<name>A0ABD6XNP4_ENTAG</name>